<dbReference type="EMBL" id="CP001778">
    <property type="protein sequence ID" value="ADD40698.1"/>
    <property type="molecule type" value="Genomic_DNA"/>
</dbReference>
<protein>
    <submittedName>
        <fullName evidence="2">Uncharacterized protein</fullName>
    </submittedName>
</protein>
<sequence>MNFHAEPVDIDGHGRSVSDIGQDISEGTRKGRSLTLTLPGLTTGPAFESYRDAWLGQGDQISVNLNQDGDGTRKSGDAHEQNEQAITRGYNAINPK</sequence>
<dbReference type="Proteomes" id="UP000000844">
    <property type="component" value="Chromosome"/>
</dbReference>
<organism evidence="2 3">
    <name type="scientific">Stackebrandtia nassauensis (strain DSM 44728 / CIP 108903 / NRRL B-16338 / NBRC 102104 / LLR-40K-21)</name>
    <dbReference type="NCBI Taxonomy" id="446470"/>
    <lineage>
        <taxon>Bacteria</taxon>
        <taxon>Bacillati</taxon>
        <taxon>Actinomycetota</taxon>
        <taxon>Actinomycetes</taxon>
        <taxon>Glycomycetales</taxon>
        <taxon>Glycomycetaceae</taxon>
        <taxon>Stackebrandtia</taxon>
    </lineage>
</organism>
<feature type="compositionally biased region" description="Basic and acidic residues" evidence="1">
    <location>
        <begin position="1"/>
        <end position="16"/>
    </location>
</feature>
<keyword evidence="3" id="KW-1185">Reference proteome</keyword>
<accession>D3Q9Y6</accession>
<dbReference type="STRING" id="446470.Snas_0988"/>
<evidence type="ECO:0000256" key="1">
    <source>
        <dbReference type="SAM" id="MobiDB-lite"/>
    </source>
</evidence>
<dbReference type="AlphaFoldDB" id="D3Q9Y6"/>
<feature type="region of interest" description="Disordered" evidence="1">
    <location>
        <begin position="1"/>
        <end position="31"/>
    </location>
</feature>
<dbReference type="KEGG" id="sna:Snas_0988"/>
<evidence type="ECO:0000313" key="3">
    <source>
        <dbReference type="Proteomes" id="UP000000844"/>
    </source>
</evidence>
<gene>
    <name evidence="2" type="ordered locus">Snas_0988</name>
</gene>
<feature type="region of interest" description="Disordered" evidence="1">
    <location>
        <begin position="65"/>
        <end position="96"/>
    </location>
</feature>
<feature type="compositionally biased region" description="Basic and acidic residues" evidence="1">
    <location>
        <begin position="70"/>
        <end position="82"/>
    </location>
</feature>
<reference evidence="2 3" key="1">
    <citation type="journal article" date="2009" name="Stand. Genomic Sci.">
        <title>Complete genome sequence of Stackebrandtia nassauensis type strain (LLR-40K-21).</title>
        <authorList>
            <person name="Munk C."/>
            <person name="Lapidus A."/>
            <person name="Copeland A."/>
            <person name="Jando M."/>
            <person name="Mayilraj S."/>
            <person name="Glavina Del Rio T."/>
            <person name="Nolan M."/>
            <person name="Chen F."/>
            <person name="Lucas S."/>
            <person name="Tice H."/>
            <person name="Cheng J.F."/>
            <person name="Han C."/>
            <person name="Detter J.C."/>
            <person name="Bruce D."/>
            <person name="Goodwin L."/>
            <person name="Chain P."/>
            <person name="Pitluck S."/>
            <person name="Goker M."/>
            <person name="Ovchinikova G."/>
            <person name="Pati A."/>
            <person name="Ivanova N."/>
            <person name="Mavromatis K."/>
            <person name="Chen A."/>
            <person name="Palaniappan K."/>
            <person name="Land M."/>
            <person name="Hauser L."/>
            <person name="Chang Y.J."/>
            <person name="Jeffries C.D."/>
            <person name="Bristow J."/>
            <person name="Eisen J.A."/>
            <person name="Markowitz V."/>
            <person name="Hugenholtz P."/>
            <person name="Kyrpides N.C."/>
            <person name="Klenk H.P."/>
        </authorList>
    </citation>
    <scope>NUCLEOTIDE SEQUENCE [LARGE SCALE GENOMIC DNA]</scope>
    <source>
        <strain evidence="3">DSM 44728 / CIP 108903 / NRRL B-16338 / NBRC 102104 / LLR-40K-21</strain>
    </source>
</reference>
<evidence type="ECO:0000313" key="2">
    <source>
        <dbReference type="EMBL" id="ADD40698.1"/>
    </source>
</evidence>
<proteinExistence type="predicted"/>
<name>D3Q9Y6_STANL</name>
<dbReference type="HOGENOM" id="CLU_2358333_0_0_11"/>
<dbReference type="RefSeq" id="WP_013016269.1">
    <property type="nucleotide sequence ID" value="NC_013947.1"/>
</dbReference>